<dbReference type="eggNOG" id="COG1075">
    <property type="taxonomic scope" value="Bacteria"/>
</dbReference>
<dbReference type="SMR" id="A1RBG1"/>
<dbReference type="KEGG" id="aau:AAur_3896"/>
<sequence length="496" mass="52666">MAFSRGEGLQDHHCPASFSTDACTRVGGGRRCCGAPSLPKCLSLKRTGSVMADSAPVGAGAAPQPSHPASDGILSIRGGVGGMSFQLEELLRGAGTLDELVQQLVGIENEARQVQDLLEPFLYDSYRTGCDALNAVAESAKEVGKVRQELVEVAGAVRASHRDYVEAEARNVIPRFPTLDEMKPAWPPTKDMSNYLASALLPYWTTPRDVVHDVLEVPQLSDMRPRPVSIEKMDESVEHMEPSMAVSLRRLERLHARNDGEIEVIRLDNNGSPSWMVLIPGTQPDAPSTNPFDEQGIGEALGYDSEEVVPAVGQALREAGAEAGEPVVAVGHSQGGIHAMNLSRNKAFLSEFDLKYVLTAGAPVGGITPEPGISSLHLEHVQDWVPGAEGRNNVDTKDRVTVTLTNEVKTPDGQDPGIGPGHDQENYAAGAALVTASRDESLAASTAVFAGVVGVGGAAKVTRFKLERAPLPVQPPTPRPASPPTIQDTRSGTATR</sequence>
<dbReference type="EMBL" id="CP000474">
    <property type="protein sequence ID" value="ABM07784.1"/>
    <property type="molecule type" value="Genomic_DNA"/>
</dbReference>
<evidence type="ECO:0000256" key="1">
    <source>
        <dbReference type="SAM" id="MobiDB-lite"/>
    </source>
</evidence>
<proteinExistence type="predicted"/>
<reference evidence="2 3" key="1">
    <citation type="journal article" date="2006" name="PLoS Genet.">
        <title>Secrets of soil survival revealed by the genome sequence of Arthrobacter aurescens TC1.</title>
        <authorList>
            <person name="Mongodin E.F."/>
            <person name="Shapir N."/>
            <person name="Daugherty S.C."/>
            <person name="DeBoy R.T."/>
            <person name="Emerson J.B."/>
            <person name="Shvartzbeyn A."/>
            <person name="Radune D."/>
            <person name="Vamathevan J."/>
            <person name="Riggs F."/>
            <person name="Grinberg V."/>
            <person name="Khouri H."/>
            <person name="Wackett L.P."/>
            <person name="Nelson K.E."/>
            <person name="Sadowsky M.J."/>
        </authorList>
    </citation>
    <scope>NUCLEOTIDE SEQUENCE [LARGE SCALE GENOMIC DNA]</scope>
    <source>
        <strain evidence="2 3">TC1</strain>
    </source>
</reference>
<dbReference type="Gene3D" id="3.40.50.1820">
    <property type="entry name" value="alpha/beta hydrolase"/>
    <property type="match status" value="1"/>
</dbReference>
<dbReference type="STRING" id="290340.AAur_3896"/>
<feature type="compositionally biased region" description="Polar residues" evidence="1">
    <location>
        <begin position="485"/>
        <end position="496"/>
    </location>
</feature>
<dbReference type="SUPFAM" id="SSF53474">
    <property type="entry name" value="alpha/beta-Hydrolases"/>
    <property type="match status" value="1"/>
</dbReference>
<keyword evidence="3" id="KW-1185">Reference proteome</keyword>
<evidence type="ECO:0000313" key="2">
    <source>
        <dbReference type="EMBL" id="ABM07784.1"/>
    </source>
</evidence>
<gene>
    <name evidence="2" type="ordered locus">AAur_3896</name>
</gene>
<dbReference type="InterPro" id="IPR029058">
    <property type="entry name" value="AB_hydrolase_fold"/>
</dbReference>
<feature type="compositionally biased region" description="Pro residues" evidence="1">
    <location>
        <begin position="472"/>
        <end position="483"/>
    </location>
</feature>
<dbReference type="AlphaFoldDB" id="A1RBG1"/>
<organism evidence="2 3">
    <name type="scientific">Paenarthrobacter aurescens (strain TC1)</name>
    <dbReference type="NCBI Taxonomy" id="290340"/>
    <lineage>
        <taxon>Bacteria</taxon>
        <taxon>Bacillati</taxon>
        <taxon>Actinomycetota</taxon>
        <taxon>Actinomycetes</taxon>
        <taxon>Micrococcales</taxon>
        <taxon>Micrococcaceae</taxon>
        <taxon>Paenarthrobacter</taxon>
    </lineage>
</organism>
<evidence type="ECO:0000313" key="3">
    <source>
        <dbReference type="Proteomes" id="UP000000637"/>
    </source>
</evidence>
<name>A1RBG1_PAEAT</name>
<dbReference type="HOGENOM" id="CLU_549413_0_0_11"/>
<dbReference type="Proteomes" id="UP000000637">
    <property type="component" value="Chromosome"/>
</dbReference>
<feature type="region of interest" description="Disordered" evidence="1">
    <location>
        <begin position="467"/>
        <end position="496"/>
    </location>
</feature>
<protein>
    <submittedName>
        <fullName evidence="2">Uncharacterized protein</fullName>
    </submittedName>
</protein>
<accession>A1RBG1</accession>